<feature type="disulfide bond" evidence="8">
    <location>
        <begin position="220"/>
        <end position="236"/>
    </location>
</feature>
<dbReference type="EMBL" id="HADW01016016">
    <property type="protein sequence ID" value="SBP17416.1"/>
    <property type="molecule type" value="Transcribed_RNA"/>
</dbReference>
<reference evidence="11" key="2">
    <citation type="submission" date="2016-06" db="EMBL/GenBank/DDBJ databases">
        <title>The genome of a short-lived fish provides insights into sex chromosome evolution and the genetic control of aging.</title>
        <authorList>
            <person name="Reichwald K."/>
            <person name="Felder M."/>
            <person name="Petzold A."/>
            <person name="Koch P."/>
            <person name="Groth M."/>
            <person name="Platzer M."/>
        </authorList>
    </citation>
    <scope>NUCLEOTIDE SEQUENCE</scope>
    <source>
        <tissue evidence="11">Brain</tissue>
    </source>
</reference>
<evidence type="ECO:0000256" key="5">
    <source>
        <dbReference type="ARBA" id="ARBA00023295"/>
    </source>
</evidence>
<evidence type="ECO:0000256" key="2">
    <source>
        <dbReference type="ARBA" id="ARBA00008871"/>
    </source>
</evidence>
<evidence type="ECO:0000256" key="7">
    <source>
        <dbReference type="PIRSR" id="PIRSR038193-1"/>
    </source>
</evidence>
<feature type="chain" id="PRO_5008363179" description="Hyaluronidase" evidence="10">
    <location>
        <begin position="21"/>
        <end position="446"/>
    </location>
</feature>
<keyword evidence="4 8" id="KW-1015">Disulfide bond</keyword>
<dbReference type="GO" id="GO:0001669">
    <property type="term" value="C:acrosomal vesicle"/>
    <property type="evidence" value="ECO:0007669"/>
    <property type="project" value="TreeGrafter"/>
</dbReference>
<keyword evidence="5 9" id="KW-0326">Glycosidase</keyword>
<evidence type="ECO:0000256" key="8">
    <source>
        <dbReference type="PIRSR" id="PIRSR038193-3"/>
    </source>
</evidence>
<keyword evidence="3 9" id="KW-0378">Hydrolase</keyword>
<dbReference type="PRINTS" id="PR00846">
    <property type="entry name" value="GLHYDRLASE56"/>
</dbReference>
<dbReference type="FunFam" id="3.20.20.70:FF:000065">
    <property type="entry name" value="Hyaluronidase"/>
    <property type="match status" value="1"/>
</dbReference>
<comment type="catalytic activity">
    <reaction evidence="1 9">
        <text>Random hydrolysis of (1-&gt;4)-linkages between N-acetyl-beta-D-glucosamine and D-glucuronate residues in hyaluronate.</text>
        <dbReference type="EC" id="3.2.1.35"/>
    </reaction>
</comment>
<evidence type="ECO:0000313" key="11">
    <source>
        <dbReference type="EMBL" id="SBP17416.1"/>
    </source>
</evidence>
<accession>A0A1A7XH41</accession>
<feature type="signal peptide" evidence="10">
    <location>
        <begin position="1"/>
        <end position="20"/>
    </location>
</feature>
<feature type="active site" description="Proton donor" evidence="7">
    <location>
        <position position="144"/>
    </location>
</feature>
<dbReference type="PIRSF" id="PIRSF038193">
    <property type="entry name" value="Hyaluronidase"/>
    <property type="match status" value="1"/>
</dbReference>
<organism evidence="11">
    <name type="scientific">Iconisemion striatum</name>
    <dbReference type="NCBI Taxonomy" id="60296"/>
    <lineage>
        <taxon>Eukaryota</taxon>
        <taxon>Metazoa</taxon>
        <taxon>Chordata</taxon>
        <taxon>Craniata</taxon>
        <taxon>Vertebrata</taxon>
        <taxon>Euteleostomi</taxon>
        <taxon>Actinopterygii</taxon>
        <taxon>Neopterygii</taxon>
        <taxon>Teleostei</taxon>
        <taxon>Neoteleostei</taxon>
        <taxon>Acanthomorphata</taxon>
        <taxon>Ovalentaria</taxon>
        <taxon>Atherinomorphae</taxon>
        <taxon>Cyprinodontiformes</taxon>
        <taxon>Nothobranchiidae</taxon>
        <taxon>Iconisemion</taxon>
    </lineage>
</organism>
<dbReference type="GO" id="GO:0004415">
    <property type="term" value="F:hyalurononglucosaminidase activity"/>
    <property type="evidence" value="ECO:0007669"/>
    <property type="project" value="UniProtKB-UniRule"/>
</dbReference>
<name>A0A1A7XH41_9TELE</name>
<dbReference type="Pfam" id="PF01630">
    <property type="entry name" value="Glyco_hydro_56"/>
    <property type="match status" value="1"/>
</dbReference>
<dbReference type="InterPro" id="IPR018155">
    <property type="entry name" value="Hyaluronidase"/>
</dbReference>
<proteinExistence type="inferred from homology"/>
<gene>
    <name evidence="11" type="primary">HYAL3</name>
</gene>
<evidence type="ECO:0000256" key="9">
    <source>
        <dbReference type="RuleBase" id="RU610713"/>
    </source>
</evidence>
<dbReference type="AlphaFoldDB" id="A0A1A7XH41"/>
<comment type="similarity">
    <text evidence="2 6 9">Belongs to the glycosyl hydrolase 56 family.</text>
</comment>
<dbReference type="InterPro" id="IPR017853">
    <property type="entry name" value="GH"/>
</dbReference>
<dbReference type="SUPFAM" id="SSF51445">
    <property type="entry name" value="(Trans)glycosidases"/>
    <property type="match status" value="1"/>
</dbReference>
<dbReference type="Gene3D" id="3.20.20.70">
    <property type="entry name" value="Aldolase class I"/>
    <property type="match status" value="1"/>
</dbReference>
<evidence type="ECO:0000256" key="4">
    <source>
        <dbReference type="ARBA" id="ARBA00023157"/>
    </source>
</evidence>
<feature type="disulfide bond" evidence="8">
    <location>
        <begin position="383"/>
        <end position="428"/>
    </location>
</feature>
<dbReference type="InterPro" id="IPR013785">
    <property type="entry name" value="Aldolase_TIM"/>
</dbReference>
<dbReference type="GO" id="GO:0030214">
    <property type="term" value="P:hyaluronan catabolic process"/>
    <property type="evidence" value="ECO:0007669"/>
    <property type="project" value="TreeGrafter"/>
</dbReference>
<protein>
    <recommendedName>
        <fullName evidence="9">Hyaluronidase</fullName>
        <ecNumber evidence="9">3.2.1.35</ecNumber>
    </recommendedName>
</protein>
<feature type="disulfide bond" evidence="8">
    <location>
        <begin position="378"/>
        <end position="389"/>
    </location>
</feature>
<dbReference type="GO" id="GO:0005975">
    <property type="term" value="P:carbohydrate metabolic process"/>
    <property type="evidence" value="ECO:0007669"/>
    <property type="project" value="UniProtKB-UniRule"/>
</dbReference>
<dbReference type="PANTHER" id="PTHR11769:SF19">
    <property type="entry name" value="HYALURONIDASE-3"/>
    <property type="match status" value="1"/>
</dbReference>
<feature type="disulfide bond" evidence="8">
    <location>
        <begin position="430"/>
        <end position="439"/>
    </location>
</feature>
<evidence type="ECO:0000256" key="6">
    <source>
        <dbReference type="PIRNR" id="PIRNR038193"/>
    </source>
</evidence>
<keyword evidence="10" id="KW-0732">Signal</keyword>
<dbReference type="EC" id="3.2.1.35" evidence="9"/>
<sequence>MELSLLLLLFVSAYFCTSRSQDLTRPAVHVQKSLPAAAGPVLQNHPFIVVWNMPTANCQKYKVPLDLEEFDILVNRNQRFQGQKMTIFYRDRLGEYPYLSHDGRRMNGGLPQLGDLSAHLSLTVTQLSFLLHPNFSGLTVIDWEEWQPLWESNFGSRMEYRRLSKLLVRQERPDLLEKNVTLLARQQFEESAQTFMEETLRLAVRHRPKGFWGFYGFPSCLNKHTRKTDKTYTGQCHKGTKQQNDRLSWLWTQSTALYPSIYLPERLAGSPDAALMVRHRLLEALRVASLWRHGNSTNHTTPVLPYARLAFTHTLNFLNKTDLEHTLGESAFLGAAGVVLWGEMKFAKSKQQCILLKNYVQDTLGPFVRSLRSDTQSCSLQHCHGNGRCIRQHMGSGRWFSLAPAHSSDPFGVAGSTSSKYFHKYFQCQCYSGWTGPECCRKEEEI</sequence>
<reference evidence="11" key="1">
    <citation type="submission" date="2016-05" db="EMBL/GenBank/DDBJ databases">
        <authorList>
            <person name="Lavstsen T."/>
            <person name="Jespersen J.S."/>
        </authorList>
    </citation>
    <scope>NUCLEOTIDE SEQUENCE</scope>
    <source>
        <tissue evidence="11">Brain</tissue>
    </source>
</reference>
<evidence type="ECO:0000256" key="3">
    <source>
        <dbReference type="ARBA" id="ARBA00022801"/>
    </source>
</evidence>
<evidence type="ECO:0000256" key="10">
    <source>
        <dbReference type="SAM" id="SignalP"/>
    </source>
</evidence>
<dbReference type="PANTHER" id="PTHR11769">
    <property type="entry name" value="HYALURONIDASE"/>
    <property type="match status" value="1"/>
</dbReference>
<evidence type="ECO:0000256" key="1">
    <source>
        <dbReference type="ARBA" id="ARBA00000251"/>
    </source>
</evidence>
<feature type="disulfide bond" evidence="8">
    <location>
        <begin position="58"/>
        <end position="353"/>
    </location>
</feature>